<evidence type="ECO:0000313" key="6">
    <source>
        <dbReference type="Proteomes" id="UP001430804"/>
    </source>
</evidence>
<dbReference type="PANTHER" id="PTHR30632">
    <property type="entry name" value="MOLYBDATE-BINDING PERIPLASMIC PROTEIN"/>
    <property type="match status" value="1"/>
</dbReference>
<dbReference type="InterPro" id="IPR005950">
    <property type="entry name" value="ModA"/>
</dbReference>
<comment type="similarity">
    <text evidence="1">Belongs to the bacterial solute-binding protein ModA family.</text>
</comment>
<sequence>MDLSPPLRTALRILAIAIGLASGPAAAEKTLVAVAANFTAPAEDIAAAFAAASGHQAVLSYGATGQLFAQIMQGAPYEVFLAADAERPARALAEGLAVAGSGFTYAVGRLALYGREPGTATGPDSLHLGPGERIAIANPDLAPYGRAAIEVMQALDLEDRLRPTFVIGTTIAQAFQFVETGNTAIGFVALAQVIGRSEGNYWPVPASLHAPIRQDAVLLAAGKDNPAARVFLDFLRSEAAHKIIAAYGYDAAMAE</sequence>
<dbReference type="EMBL" id="JAHWQX010000001">
    <property type="protein sequence ID" value="MBW3096181.1"/>
    <property type="molecule type" value="Genomic_DNA"/>
</dbReference>
<protein>
    <submittedName>
        <fullName evidence="5">Molybdate ABC transporter substrate-binding protein</fullName>
    </submittedName>
</protein>
<keyword evidence="6" id="KW-1185">Reference proteome</keyword>
<dbReference type="PANTHER" id="PTHR30632:SF14">
    <property type="entry name" value="TUNGSTATE_MOLYBDATE_CHROMATE-BINDING PROTEIN MODA"/>
    <property type="match status" value="1"/>
</dbReference>
<dbReference type="InterPro" id="IPR050682">
    <property type="entry name" value="ModA/WtpA"/>
</dbReference>
<reference evidence="5" key="1">
    <citation type="submission" date="2021-07" db="EMBL/GenBank/DDBJ databases">
        <title>Pseudohoeflea marina sp. nov. a polyhydroxyalcanoate-producing bacterium.</title>
        <authorList>
            <person name="Zheng W."/>
            <person name="Yu S."/>
            <person name="Huang Y."/>
        </authorList>
    </citation>
    <scope>NUCLEOTIDE SEQUENCE</scope>
    <source>
        <strain evidence="5">DP4N28-3</strain>
    </source>
</reference>
<accession>A0ABS6WJR6</accession>
<dbReference type="Proteomes" id="UP001430804">
    <property type="component" value="Unassembled WGS sequence"/>
</dbReference>
<keyword evidence="3 4" id="KW-0732">Signal</keyword>
<evidence type="ECO:0000313" key="5">
    <source>
        <dbReference type="EMBL" id="MBW3096181.1"/>
    </source>
</evidence>
<dbReference type="CDD" id="cd13539">
    <property type="entry name" value="PBP2_AvModA"/>
    <property type="match status" value="1"/>
</dbReference>
<dbReference type="PIRSF" id="PIRSF004846">
    <property type="entry name" value="ModA"/>
    <property type="match status" value="1"/>
</dbReference>
<evidence type="ECO:0000256" key="3">
    <source>
        <dbReference type="ARBA" id="ARBA00022729"/>
    </source>
</evidence>
<evidence type="ECO:0000256" key="1">
    <source>
        <dbReference type="ARBA" id="ARBA00009175"/>
    </source>
</evidence>
<evidence type="ECO:0000256" key="2">
    <source>
        <dbReference type="ARBA" id="ARBA00022723"/>
    </source>
</evidence>
<proteinExistence type="inferred from homology"/>
<name>A0ABS6WJR6_9HYPH</name>
<dbReference type="NCBIfam" id="TIGR01256">
    <property type="entry name" value="modA"/>
    <property type="match status" value="1"/>
</dbReference>
<dbReference type="RefSeq" id="WP_219158168.1">
    <property type="nucleotide sequence ID" value="NZ_JAHWQX010000001.1"/>
</dbReference>
<organism evidence="5 6">
    <name type="scientific">Pseudohoeflea coraliihabitans</name>
    <dbReference type="NCBI Taxonomy" id="2860393"/>
    <lineage>
        <taxon>Bacteria</taxon>
        <taxon>Pseudomonadati</taxon>
        <taxon>Pseudomonadota</taxon>
        <taxon>Alphaproteobacteria</taxon>
        <taxon>Hyphomicrobiales</taxon>
        <taxon>Rhizobiaceae</taxon>
        <taxon>Pseudohoeflea</taxon>
    </lineage>
</organism>
<evidence type="ECO:0000256" key="4">
    <source>
        <dbReference type="SAM" id="SignalP"/>
    </source>
</evidence>
<gene>
    <name evidence="5" type="primary">modA</name>
    <name evidence="5" type="ORF">KY465_02680</name>
</gene>
<feature type="signal peptide" evidence="4">
    <location>
        <begin position="1"/>
        <end position="27"/>
    </location>
</feature>
<dbReference type="Pfam" id="PF13531">
    <property type="entry name" value="SBP_bac_11"/>
    <property type="match status" value="1"/>
</dbReference>
<feature type="chain" id="PRO_5046386641" evidence="4">
    <location>
        <begin position="28"/>
        <end position="255"/>
    </location>
</feature>
<comment type="caution">
    <text evidence="5">The sequence shown here is derived from an EMBL/GenBank/DDBJ whole genome shotgun (WGS) entry which is preliminary data.</text>
</comment>
<keyword evidence="2" id="KW-0479">Metal-binding</keyword>
<dbReference type="InterPro" id="IPR044084">
    <property type="entry name" value="AvModA-like_subst-bd"/>
</dbReference>